<gene>
    <name evidence="1" type="ORF">BKD09_46320</name>
</gene>
<dbReference type="AlphaFoldDB" id="A0A1L3FQU7"/>
<dbReference type="Proteomes" id="UP000181962">
    <property type="component" value="Chromosome"/>
</dbReference>
<protein>
    <submittedName>
        <fullName evidence="1">Uncharacterized protein</fullName>
    </submittedName>
</protein>
<dbReference type="EMBL" id="CP017637">
    <property type="protein sequence ID" value="APG15724.1"/>
    <property type="molecule type" value="Genomic_DNA"/>
</dbReference>
<name>A0A1L3FQU7_BRAJP</name>
<organism evidence="1 2">
    <name type="scientific">Bradyrhizobium japonicum</name>
    <dbReference type="NCBI Taxonomy" id="375"/>
    <lineage>
        <taxon>Bacteria</taxon>
        <taxon>Pseudomonadati</taxon>
        <taxon>Pseudomonadota</taxon>
        <taxon>Alphaproteobacteria</taxon>
        <taxon>Hyphomicrobiales</taxon>
        <taxon>Nitrobacteraceae</taxon>
        <taxon>Bradyrhizobium</taxon>
    </lineage>
</organism>
<proteinExistence type="predicted"/>
<evidence type="ECO:0000313" key="1">
    <source>
        <dbReference type="EMBL" id="APG15724.1"/>
    </source>
</evidence>
<reference evidence="1 2" key="1">
    <citation type="submission" date="2016-11" db="EMBL/GenBank/DDBJ databases">
        <title>Complete Genome Sequence of Bradyrhizobium sp. strain J5, an isolated from soybean nodule in Hokkaido.</title>
        <authorList>
            <person name="Kanehara K."/>
        </authorList>
    </citation>
    <scope>NUCLEOTIDE SEQUENCE [LARGE SCALE GENOMIC DNA]</scope>
    <source>
        <strain evidence="1 2">J5</strain>
    </source>
</reference>
<evidence type="ECO:0000313" key="2">
    <source>
        <dbReference type="Proteomes" id="UP000181962"/>
    </source>
</evidence>
<sequence>MRENKPKTDLGIFEELLRLLCEGAAIGDSSSQVMGITQAIDGFAKDLVMLFKLRRSLLT</sequence>
<accession>A0A1L3FQU7</accession>